<proteinExistence type="inferred from homology"/>
<dbReference type="PANTHER" id="PTHR10457">
    <property type="entry name" value="MEVALONATE KINASE/GALACTOKINASE"/>
    <property type="match status" value="1"/>
</dbReference>
<dbReference type="InterPro" id="IPR006206">
    <property type="entry name" value="Mevalonate/galactokinase"/>
</dbReference>
<organism evidence="8 9">
    <name type="scientific">Neobittarella massiliensis</name>
    <name type="common">ex Bilen et al. 2018</name>
    <dbReference type="NCBI Taxonomy" id="2041842"/>
    <lineage>
        <taxon>Bacteria</taxon>
        <taxon>Bacillati</taxon>
        <taxon>Bacillota</taxon>
        <taxon>Clostridia</taxon>
        <taxon>Eubacteriales</taxon>
        <taxon>Oscillospiraceae</taxon>
        <taxon>Neobittarella (ex Bilen et al. 2018)</taxon>
    </lineage>
</organism>
<keyword evidence="3" id="KW-0547">Nucleotide-binding</keyword>
<dbReference type="InterPro" id="IPR006204">
    <property type="entry name" value="GHMP_kinase_N_dom"/>
</dbReference>
<dbReference type="PROSITE" id="PS00627">
    <property type="entry name" value="GHMP_KINASES_ATP"/>
    <property type="match status" value="1"/>
</dbReference>
<keyword evidence="9" id="KW-1185">Reference proteome</keyword>
<dbReference type="AlphaFoldDB" id="A0A8J6IQC2"/>
<evidence type="ECO:0000259" key="7">
    <source>
        <dbReference type="Pfam" id="PF10509"/>
    </source>
</evidence>
<dbReference type="InterPro" id="IPR020568">
    <property type="entry name" value="Ribosomal_Su5_D2-typ_SF"/>
</dbReference>
<dbReference type="SUPFAM" id="SSF54211">
    <property type="entry name" value="Ribosomal protein S5 domain 2-like"/>
    <property type="match status" value="1"/>
</dbReference>
<dbReference type="InterPro" id="IPR036554">
    <property type="entry name" value="GHMP_kinase_C_sf"/>
</dbReference>
<comment type="similarity">
    <text evidence="1">Belongs to the GHMP kinase family. GalK subfamily.</text>
</comment>
<dbReference type="RefSeq" id="WP_186487895.1">
    <property type="nucleotide sequence ID" value="NZ_JACOGI010000001.1"/>
</dbReference>
<accession>A0A8J6IQC2</accession>
<dbReference type="Gene3D" id="3.30.230.10">
    <property type="match status" value="1"/>
</dbReference>
<dbReference type="Proteomes" id="UP000597668">
    <property type="component" value="Unassembled WGS sequence"/>
</dbReference>
<reference evidence="8" key="1">
    <citation type="submission" date="2020-08" db="EMBL/GenBank/DDBJ databases">
        <authorList>
            <person name="Liu C."/>
            <person name="Sun Q."/>
        </authorList>
    </citation>
    <scope>NUCLEOTIDE SEQUENCE</scope>
    <source>
        <strain evidence="8">NSJ-65</strain>
    </source>
</reference>
<dbReference type="PRINTS" id="PR00959">
    <property type="entry name" value="MEVGALKINASE"/>
</dbReference>
<dbReference type="EMBL" id="JACOGI010000001">
    <property type="protein sequence ID" value="MBC3516128.1"/>
    <property type="molecule type" value="Genomic_DNA"/>
</dbReference>
<feature type="domain" description="Galactokinase N-terminal" evidence="7">
    <location>
        <begin position="58"/>
        <end position="97"/>
    </location>
</feature>
<comment type="caution">
    <text evidence="8">The sequence shown here is derived from an EMBL/GenBank/DDBJ whole genome shotgun (WGS) entry which is preliminary data.</text>
</comment>
<dbReference type="GO" id="GO:0004335">
    <property type="term" value="F:galactokinase activity"/>
    <property type="evidence" value="ECO:0007669"/>
    <property type="project" value="TreeGrafter"/>
</dbReference>
<protein>
    <submittedName>
        <fullName evidence="8">Galactokinase</fullName>
    </submittedName>
</protein>
<evidence type="ECO:0000256" key="1">
    <source>
        <dbReference type="ARBA" id="ARBA00006566"/>
    </source>
</evidence>
<dbReference type="Pfam" id="PF10509">
    <property type="entry name" value="GalKase_gal_bdg"/>
    <property type="match status" value="1"/>
</dbReference>
<sequence length="432" mass="46376">MTCPTELYDKLSAGAYDRQLATLYGPQKSSAARKRSRSRARQVVNGFLRLWPQLAGVPAALFSSPGRTELGGNHTDHQGGRVLCASVDMDMLACAAPNGTNTVELYAEGYGHFSVDLSDLSPRREELGTTAALVRGMAAGFVQGGHPVQGYCAYVTSNVPAGSGLSSSAALEVLLGVIQNHLFCNDILSNTRLAVLGQATENRYFGKPCGLMDQIGCAVGGTIAIDLGDPELPRIRQIDFDYTASGYQLYIIDTGSDHRDLTDAYAAIPAEMGQVAAFFGQQVLSRVERDVFWQSIPILRAKVGDRAVLRAIHFFEENARVCLQTAALSAGDFEVFLKLCRQSGRSSAMYLQNSTVPVAPRHQAVMLARAVVQTLLGDRGAVRVHGGGFAGTVQAFVPIDIEDTFTRTVQSVFGSHSCRLLHIRSQGGCVVV</sequence>
<dbReference type="SUPFAM" id="SSF55060">
    <property type="entry name" value="GHMP Kinase, C-terminal domain"/>
    <property type="match status" value="1"/>
</dbReference>
<evidence type="ECO:0000256" key="3">
    <source>
        <dbReference type="ARBA" id="ARBA00022741"/>
    </source>
</evidence>
<evidence type="ECO:0000256" key="4">
    <source>
        <dbReference type="ARBA" id="ARBA00022777"/>
    </source>
</evidence>
<dbReference type="GO" id="GO:0005829">
    <property type="term" value="C:cytosol"/>
    <property type="evidence" value="ECO:0007669"/>
    <property type="project" value="TreeGrafter"/>
</dbReference>
<keyword evidence="5" id="KW-0067">ATP-binding</keyword>
<evidence type="ECO:0000313" key="9">
    <source>
        <dbReference type="Proteomes" id="UP000597668"/>
    </source>
</evidence>
<dbReference type="InterPro" id="IPR019539">
    <property type="entry name" value="GalKase_N"/>
</dbReference>
<dbReference type="GO" id="GO:0005524">
    <property type="term" value="F:ATP binding"/>
    <property type="evidence" value="ECO:0007669"/>
    <property type="project" value="UniProtKB-KW"/>
</dbReference>
<evidence type="ECO:0000259" key="6">
    <source>
        <dbReference type="Pfam" id="PF00288"/>
    </source>
</evidence>
<dbReference type="PANTHER" id="PTHR10457:SF7">
    <property type="entry name" value="GALACTOKINASE-RELATED"/>
    <property type="match status" value="1"/>
</dbReference>
<name>A0A8J6IQC2_9FIRM</name>
<evidence type="ECO:0000313" key="8">
    <source>
        <dbReference type="EMBL" id="MBC3516128.1"/>
    </source>
</evidence>
<feature type="domain" description="GHMP kinase N-terminal" evidence="6">
    <location>
        <begin position="144"/>
        <end position="221"/>
    </location>
</feature>
<dbReference type="PIRSF" id="PIRSF000530">
    <property type="entry name" value="Galactokinase"/>
    <property type="match status" value="1"/>
</dbReference>
<dbReference type="GO" id="GO:0006012">
    <property type="term" value="P:galactose metabolic process"/>
    <property type="evidence" value="ECO:0007669"/>
    <property type="project" value="TreeGrafter"/>
</dbReference>
<dbReference type="InterPro" id="IPR006203">
    <property type="entry name" value="GHMP_knse_ATP-bd_CS"/>
</dbReference>
<dbReference type="InterPro" id="IPR014721">
    <property type="entry name" value="Ribsml_uS5_D2-typ_fold_subgr"/>
</dbReference>
<dbReference type="Gene3D" id="3.30.70.890">
    <property type="entry name" value="GHMP kinase, C-terminal domain"/>
    <property type="match status" value="1"/>
</dbReference>
<evidence type="ECO:0000256" key="2">
    <source>
        <dbReference type="ARBA" id="ARBA00022679"/>
    </source>
</evidence>
<evidence type="ECO:0000256" key="5">
    <source>
        <dbReference type="ARBA" id="ARBA00022840"/>
    </source>
</evidence>
<keyword evidence="2" id="KW-0808">Transferase</keyword>
<gene>
    <name evidence="8" type="ORF">H8K20_06930</name>
</gene>
<dbReference type="Pfam" id="PF00288">
    <property type="entry name" value="GHMP_kinases_N"/>
    <property type="match status" value="1"/>
</dbReference>
<keyword evidence="4" id="KW-0418">Kinase</keyword>